<evidence type="ECO:0000313" key="2">
    <source>
        <dbReference type="EMBL" id="MEA5476623.1"/>
    </source>
</evidence>
<accession>A0ABU5TG22</accession>
<gene>
    <name evidence="2" type="ORF">VB774_03235</name>
</gene>
<organism evidence="2 3">
    <name type="scientific">Pseudanabaena galeata UHCC 0370</name>
    <dbReference type="NCBI Taxonomy" id="3110310"/>
    <lineage>
        <taxon>Bacteria</taxon>
        <taxon>Bacillati</taxon>
        <taxon>Cyanobacteriota</taxon>
        <taxon>Cyanophyceae</taxon>
        <taxon>Pseudanabaenales</taxon>
        <taxon>Pseudanabaenaceae</taxon>
        <taxon>Pseudanabaena</taxon>
    </lineage>
</organism>
<protein>
    <submittedName>
        <fullName evidence="2">ATP-binding protein</fullName>
        <ecNumber evidence="2">2.7.13.3</ecNumber>
    </submittedName>
</protein>
<dbReference type="Proteomes" id="UP001301388">
    <property type="component" value="Unassembled WGS sequence"/>
</dbReference>
<keyword evidence="2" id="KW-0547">Nucleotide-binding</keyword>
<reference evidence="2 3" key="1">
    <citation type="submission" date="2023-12" db="EMBL/GenBank/DDBJ databases">
        <title>Baltic Sea Cyanobacteria.</title>
        <authorList>
            <person name="Delbaje E."/>
            <person name="Fewer D.P."/>
            <person name="Shishido T.K."/>
        </authorList>
    </citation>
    <scope>NUCLEOTIDE SEQUENCE [LARGE SCALE GENOMIC DNA]</scope>
    <source>
        <strain evidence="2 3">UHCC 0370</strain>
    </source>
</reference>
<dbReference type="CDD" id="cd16936">
    <property type="entry name" value="HATPase_RsbW-like"/>
    <property type="match status" value="1"/>
</dbReference>
<proteinExistence type="predicted"/>
<dbReference type="RefSeq" id="WP_281007311.1">
    <property type="nucleotide sequence ID" value="NZ_JAYGIE010000008.1"/>
</dbReference>
<keyword evidence="3" id="KW-1185">Reference proteome</keyword>
<evidence type="ECO:0000313" key="3">
    <source>
        <dbReference type="Proteomes" id="UP001301388"/>
    </source>
</evidence>
<feature type="domain" description="Histidine kinase/HSP90-like ATPase" evidence="1">
    <location>
        <begin position="15"/>
        <end position="145"/>
    </location>
</feature>
<dbReference type="InterPro" id="IPR036890">
    <property type="entry name" value="HATPase_C_sf"/>
</dbReference>
<sequence length="151" mass="17562">MLERYHIQVNSDIYALAQLQEWFQQFQNLLPKSTWMQCNLVLVEVFTNVVSYAHEGLPEETPIDIEIILDKDQYFLEMKIWDFGEPFDLQAEIERAAIESQKSKDFESIDDIPTGGRGLMIAKTVADEIRYETSPDGRNCFVMTKSYVKLV</sequence>
<evidence type="ECO:0000259" key="1">
    <source>
        <dbReference type="Pfam" id="PF13581"/>
    </source>
</evidence>
<dbReference type="InterPro" id="IPR003594">
    <property type="entry name" value="HATPase_dom"/>
</dbReference>
<keyword evidence="2" id="KW-0808">Transferase</keyword>
<comment type="caution">
    <text evidence="2">The sequence shown here is derived from an EMBL/GenBank/DDBJ whole genome shotgun (WGS) entry which is preliminary data.</text>
</comment>
<dbReference type="EC" id="2.7.13.3" evidence="2"/>
<dbReference type="Gene3D" id="3.30.565.10">
    <property type="entry name" value="Histidine kinase-like ATPase, C-terminal domain"/>
    <property type="match status" value="1"/>
</dbReference>
<dbReference type="GO" id="GO:0004673">
    <property type="term" value="F:protein histidine kinase activity"/>
    <property type="evidence" value="ECO:0007669"/>
    <property type="project" value="UniProtKB-EC"/>
</dbReference>
<dbReference type="Pfam" id="PF13581">
    <property type="entry name" value="HATPase_c_2"/>
    <property type="match status" value="1"/>
</dbReference>
<dbReference type="GO" id="GO:0005524">
    <property type="term" value="F:ATP binding"/>
    <property type="evidence" value="ECO:0007669"/>
    <property type="project" value="UniProtKB-KW"/>
</dbReference>
<dbReference type="EMBL" id="JAYGIE010000008">
    <property type="protein sequence ID" value="MEA5476623.1"/>
    <property type="molecule type" value="Genomic_DNA"/>
</dbReference>
<dbReference type="SUPFAM" id="SSF55874">
    <property type="entry name" value="ATPase domain of HSP90 chaperone/DNA topoisomerase II/histidine kinase"/>
    <property type="match status" value="1"/>
</dbReference>
<name>A0ABU5TG22_9CYAN</name>
<keyword evidence="2" id="KW-0067">ATP-binding</keyword>